<dbReference type="AlphaFoldDB" id="A8ZNF5"/>
<reference evidence="1 2" key="1">
    <citation type="journal article" date="2008" name="Proc. Natl. Acad. Sci. U.S.A.">
        <title>Niche adaptation and genome expansion in the chlorophyll d-producing cyanobacterium Acaryochloris marina.</title>
        <authorList>
            <person name="Swingley W.D."/>
            <person name="Chen M."/>
            <person name="Cheung P.C."/>
            <person name="Conrad A.L."/>
            <person name="Dejesa L.C."/>
            <person name="Hao J."/>
            <person name="Honchak B.M."/>
            <person name="Karbach L.E."/>
            <person name="Kurdoglu A."/>
            <person name="Lahiri S."/>
            <person name="Mastrian S.D."/>
            <person name="Miyashita H."/>
            <person name="Page L."/>
            <person name="Ramakrishna P."/>
            <person name="Satoh S."/>
            <person name="Sattley W.M."/>
            <person name="Shimada Y."/>
            <person name="Taylor H.L."/>
            <person name="Tomo T."/>
            <person name="Tsuchiya T."/>
            <person name="Wang Z.T."/>
            <person name="Raymond J."/>
            <person name="Mimuro M."/>
            <person name="Blankenship R.E."/>
            <person name="Touchman J.W."/>
        </authorList>
    </citation>
    <scope>NUCLEOTIDE SEQUENCE [LARGE SCALE GENOMIC DNA]</scope>
    <source>
        <strain evidence="2">MBIC 11017</strain>
        <plasmid evidence="2">Plasmid pREB4</plasmid>
    </source>
</reference>
<dbReference type="Proteomes" id="UP000000268">
    <property type="component" value="Plasmid pREB4"/>
</dbReference>
<protein>
    <submittedName>
        <fullName evidence="1">Uncharacterized protein</fullName>
    </submittedName>
</protein>
<accession>A8ZNF5</accession>
<dbReference type="RefSeq" id="WP_012167824.1">
    <property type="nucleotide sequence ID" value="NC_009929.1"/>
</dbReference>
<dbReference type="EMBL" id="CP000841">
    <property type="protein sequence ID" value="ABW32541.1"/>
    <property type="molecule type" value="Genomic_DNA"/>
</dbReference>
<evidence type="ECO:0000313" key="2">
    <source>
        <dbReference type="Proteomes" id="UP000000268"/>
    </source>
</evidence>
<dbReference type="HOGENOM" id="CLU_135595_0_0_3"/>
<dbReference type="OrthoDB" id="532849at2"/>
<sequence length="142" mass="15491">MTESVTLTATVIANLAFQEFLKTSAGEAAKQFTADALSLMGKLRQKIWDRLRGKHGAAEQALTQAETGDQKAIETVATLLDVEMLDETFAGELRQIAQEINIHISKDNDTQVQNNYGGTNFQNSISGGEVYQGDNITINKTI</sequence>
<organism evidence="1 2">
    <name type="scientific">Acaryochloris marina (strain MBIC 11017)</name>
    <dbReference type="NCBI Taxonomy" id="329726"/>
    <lineage>
        <taxon>Bacteria</taxon>
        <taxon>Bacillati</taxon>
        <taxon>Cyanobacteriota</taxon>
        <taxon>Cyanophyceae</taxon>
        <taxon>Acaryochloridales</taxon>
        <taxon>Acaryochloridaceae</taxon>
        <taxon>Acaryochloris</taxon>
    </lineage>
</organism>
<name>A8ZNF5_ACAM1</name>
<geneLocation type="plasmid" evidence="1 2">
    <name>pREB4</name>
</geneLocation>
<evidence type="ECO:0000313" key="1">
    <source>
        <dbReference type="EMBL" id="ABW32541.1"/>
    </source>
</evidence>
<keyword evidence="2" id="KW-1185">Reference proteome</keyword>
<proteinExistence type="predicted"/>
<gene>
    <name evidence="1" type="ordered locus">AM1_D0044</name>
</gene>
<dbReference type="KEGG" id="amr:AM1_D0044"/>
<keyword evidence="1" id="KW-0614">Plasmid</keyword>